<reference evidence="2 3" key="1">
    <citation type="journal article" date="2015" name="Stand. Genomic Sci.">
        <title>Genomic Encyclopedia of Bacterial and Archaeal Type Strains, Phase III: the genomes of soil and plant-associated and newly described type strains.</title>
        <authorList>
            <person name="Whitman W.B."/>
            <person name="Woyke T."/>
            <person name="Klenk H.P."/>
            <person name="Zhou Y."/>
            <person name="Lilburn T.G."/>
            <person name="Beck B.J."/>
            <person name="De Vos P."/>
            <person name="Vandamme P."/>
            <person name="Eisen J.A."/>
            <person name="Garrity G."/>
            <person name="Hugenholtz P."/>
            <person name="Kyrpides N.C."/>
        </authorList>
    </citation>
    <scope>NUCLEOTIDE SEQUENCE [LARGE SCALE GENOMIC DNA]</scope>
    <source>
        <strain evidence="2 3">VKM Ac-2572</strain>
    </source>
</reference>
<evidence type="ECO:0000313" key="3">
    <source>
        <dbReference type="Proteomes" id="UP000294508"/>
    </source>
</evidence>
<keyword evidence="3" id="KW-1185">Reference proteome</keyword>
<accession>A0A4R2H378</accession>
<organism evidence="2 3">
    <name type="scientific">Kribbella steppae</name>
    <dbReference type="NCBI Taxonomy" id="2512223"/>
    <lineage>
        <taxon>Bacteria</taxon>
        <taxon>Bacillati</taxon>
        <taxon>Actinomycetota</taxon>
        <taxon>Actinomycetes</taxon>
        <taxon>Propionibacteriales</taxon>
        <taxon>Kribbellaceae</taxon>
        <taxon>Kribbella</taxon>
    </lineage>
</organism>
<proteinExistence type="predicted"/>
<evidence type="ECO:0000313" key="2">
    <source>
        <dbReference type="EMBL" id="TCO19728.1"/>
    </source>
</evidence>
<evidence type="ECO:0000256" key="1">
    <source>
        <dbReference type="SAM" id="MobiDB-lite"/>
    </source>
</evidence>
<dbReference type="AlphaFoldDB" id="A0A4R2H378"/>
<comment type="caution">
    <text evidence="2">The sequence shown here is derived from an EMBL/GenBank/DDBJ whole genome shotgun (WGS) entry which is preliminary data.</text>
</comment>
<name>A0A4R2H378_9ACTN</name>
<dbReference type="Proteomes" id="UP000294508">
    <property type="component" value="Unassembled WGS sequence"/>
</dbReference>
<gene>
    <name evidence="2" type="ORF">EV652_113127</name>
</gene>
<feature type="region of interest" description="Disordered" evidence="1">
    <location>
        <begin position="67"/>
        <end position="89"/>
    </location>
</feature>
<protein>
    <submittedName>
        <fullName evidence="2">Uncharacterized protein</fullName>
    </submittedName>
</protein>
<sequence length="89" mass="10330">MKRFSERLSTLTESAKRTEDVIDAVRAKNATRPETRRESSGKSFFGWIRSNDVPLLIIGTAAVMRSRQKANRHREEIASRDRRRPGFLR</sequence>
<dbReference type="EMBL" id="SLWN01000013">
    <property type="protein sequence ID" value="TCO19728.1"/>
    <property type="molecule type" value="Genomic_DNA"/>
</dbReference>